<dbReference type="EMBL" id="WKJQ01000001">
    <property type="protein sequence ID" value="MRW95304.1"/>
    <property type="molecule type" value="Genomic_DNA"/>
</dbReference>
<keyword evidence="1" id="KW-0812">Transmembrane</keyword>
<dbReference type="RefSeq" id="WP_151108967.1">
    <property type="nucleotide sequence ID" value="NZ_WKJQ01000001.1"/>
</dbReference>
<evidence type="ECO:0000259" key="2">
    <source>
        <dbReference type="Pfam" id="PF25913"/>
    </source>
</evidence>
<feature type="transmembrane region" description="Helical" evidence="1">
    <location>
        <begin position="7"/>
        <end position="27"/>
    </location>
</feature>
<organism evidence="3 4">
    <name type="scientific">Haloferax marinum</name>
    <dbReference type="NCBI Taxonomy" id="2666143"/>
    <lineage>
        <taxon>Archaea</taxon>
        <taxon>Methanobacteriati</taxon>
        <taxon>Methanobacteriota</taxon>
        <taxon>Stenosarchaea group</taxon>
        <taxon>Halobacteria</taxon>
        <taxon>Halobacteriales</taxon>
        <taxon>Haloferacaceae</taxon>
        <taxon>Haloferax</taxon>
    </lineage>
</organism>
<reference evidence="3 4" key="1">
    <citation type="submission" date="2019-11" db="EMBL/GenBank/DDBJ databases">
        <title>Whole genome sequence of Haloferax sp. MBLA0078.</title>
        <authorList>
            <person name="Seo M.-J."/>
            <person name="Cho E.-S."/>
        </authorList>
    </citation>
    <scope>NUCLEOTIDE SEQUENCE [LARGE SCALE GENOMIC DNA]</scope>
    <source>
        <strain evidence="3 4">MBLA0078</strain>
    </source>
</reference>
<gene>
    <name evidence="3" type="ORF">GJR99_01795</name>
</gene>
<evidence type="ECO:0000256" key="1">
    <source>
        <dbReference type="SAM" id="Phobius"/>
    </source>
</evidence>
<dbReference type="OrthoDB" id="293774at2157"/>
<keyword evidence="1" id="KW-1133">Transmembrane helix</keyword>
<keyword evidence="1" id="KW-0472">Membrane</keyword>
<accession>A0A6A8G2D9</accession>
<keyword evidence="4" id="KW-1185">Reference proteome</keyword>
<sequence>MASTNTLEMWAVATFNVVVFGVLGVIAVHVSGELAGLLRGLSTLEGVLVFTYLWALTFAATRWALEPGGLERIQIGEFSSLLVRGALAGALIGAGFLIGVVLVEVAVRFVFEPVSLPGVQVGSFVFIVSAGGGIAALVGGVVGVVFVLFDVFLYRLSMYVGSRTSA</sequence>
<feature type="domain" description="DUF7965" evidence="2">
    <location>
        <begin position="6"/>
        <end position="159"/>
    </location>
</feature>
<evidence type="ECO:0000313" key="4">
    <source>
        <dbReference type="Proteomes" id="UP000443423"/>
    </source>
</evidence>
<feature type="transmembrane region" description="Helical" evidence="1">
    <location>
        <begin position="47"/>
        <end position="65"/>
    </location>
</feature>
<comment type="caution">
    <text evidence="3">The sequence shown here is derived from an EMBL/GenBank/DDBJ whole genome shotgun (WGS) entry which is preliminary data.</text>
</comment>
<dbReference type="Proteomes" id="UP000443423">
    <property type="component" value="Unassembled WGS sequence"/>
</dbReference>
<feature type="transmembrane region" description="Helical" evidence="1">
    <location>
        <begin position="123"/>
        <end position="153"/>
    </location>
</feature>
<dbReference type="AlphaFoldDB" id="A0A6A8G2D9"/>
<feature type="transmembrane region" description="Helical" evidence="1">
    <location>
        <begin position="86"/>
        <end position="111"/>
    </location>
</feature>
<proteinExistence type="predicted"/>
<dbReference type="Pfam" id="PF25913">
    <property type="entry name" value="DUF7965"/>
    <property type="match status" value="1"/>
</dbReference>
<name>A0A6A8G2D9_9EURY</name>
<protein>
    <recommendedName>
        <fullName evidence="2">DUF7965 domain-containing protein</fullName>
    </recommendedName>
</protein>
<evidence type="ECO:0000313" key="3">
    <source>
        <dbReference type="EMBL" id="MRW95304.1"/>
    </source>
</evidence>
<dbReference type="InterPro" id="IPR058271">
    <property type="entry name" value="DUF7965"/>
</dbReference>